<dbReference type="EMBL" id="JAROAV010000031">
    <property type="protein sequence ID" value="MDF8265033.1"/>
    <property type="molecule type" value="Genomic_DNA"/>
</dbReference>
<dbReference type="PANTHER" id="PTHR30024">
    <property type="entry name" value="ALIPHATIC SULFONATES-BINDING PROTEIN-RELATED"/>
    <property type="match status" value="1"/>
</dbReference>
<dbReference type="RefSeq" id="WP_277192389.1">
    <property type="nucleotide sequence ID" value="NZ_JAROAV010000031.1"/>
</dbReference>
<comment type="caution">
    <text evidence="3">The sequence shown here is derived from an EMBL/GenBank/DDBJ whole genome shotgun (WGS) entry which is preliminary data.</text>
</comment>
<protein>
    <submittedName>
        <fullName evidence="3">ABC transporter substrate-binding protein</fullName>
    </submittedName>
</protein>
<dbReference type="Proteomes" id="UP001528912">
    <property type="component" value="Unassembled WGS sequence"/>
</dbReference>
<feature type="chain" id="PRO_5045682965" evidence="1">
    <location>
        <begin position="24"/>
        <end position="342"/>
    </location>
</feature>
<evidence type="ECO:0000313" key="4">
    <source>
        <dbReference type="Proteomes" id="UP001528912"/>
    </source>
</evidence>
<evidence type="ECO:0000313" key="3">
    <source>
        <dbReference type="EMBL" id="MDF8265033.1"/>
    </source>
</evidence>
<reference evidence="3 4" key="1">
    <citation type="submission" date="2023-03" db="EMBL/GenBank/DDBJ databases">
        <title>YIM 133296 draft genome.</title>
        <authorList>
            <person name="Xiong L."/>
        </authorList>
    </citation>
    <scope>NUCLEOTIDE SEQUENCE [LARGE SCALE GENOMIC DNA]</scope>
    <source>
        <strain evidence="3 4">YIM 133296</strain>
    </source>
</reference>
<evidence type="ECO:0000256" key="1">
    <source>
        <dbReference type="SAM" id="SignalP"/>
    </source>
</evidence>
<organism evidence="3 4">
    <name type="scientific">Luteipulveratus flavus</name>
    <dbReference type="NCBI Taxonomy" id="3031728"/>
    <lineage>
        <taxon>Bacteria</taxon>
        <taxon>Bacillati</taxon>
        <taxon>Actinomycetota</taxon>
        <taxon>Actinomycetes</taxon>
        <taxon>Micrococcales</taxon>
        <taxon>Dermacoccaceae</taxon>
        <taxon>Luteipulveratus</taxon>
    </lineage>
</organism>
<accession>A0ABT6C931</accession>
<keyword evidence="4" id="KW-1185">Reference proteome</keyword>
<sequence>MNDPRPLALASSAALVLSLGACAIGTGSAAERDDSGRTVLRYQGSANAVTLPELAADLGYFHRITLKWVGNTTSGPQDIQSAATRQTDVGGAFSGAVVKLITAGAPVKAVVNYYGSDAKSFTGFYARAGSPVRGARDLIGKKVAVNTLGAHSEAVIDTYLTRNGLTPAEIKKVQLVVLPPNDTEQAVRRGQVDVGSLGGVLQDRAVAGGGLRKVFDDYGLFGTFDGGQYVLRNDFTAQHPEAAKDFVTGVGKAIEWERSTPRAQVIKRFTSIIAERGRGETTTNLKYWKSVGIPARGGVVSDRDYTQWTSWLESSGIVRKGGLQPKDLYTNEFNDLAGGGAR</sequence>
<proteinExistence type="predicted"/>
<dbReference type="PROSITE" id="PS51257">
    <property type="entry name" value="PROKAR_LIPOPROTEIN"/>
    <property type="match status" value="1"/>
</dbReference>
<dbReference type="SUPFAM" id="SSF53850">
    <property type="entry name" value="Periplasmic binding protein-like II"/>
    <property type="match status" value="1"/>
</dbReference>
<gene>
    <name evidence="3" type="ORF">P4R38_12320</name>
</gene>
<name>A0ABT6C931_9MICO</name>
<dbReference type="Gene3D" id="3.40.190.10">
    <property type="entry name" value="Periplasmic binding protein-like II"/>
    <property type="match status" value="2"/>
</dbReference>
<dbReference type="Pfam" id="PF09084">
    <property type="entry name" value="NMT1"/>
    <property type="match status" value="1"/>
</dbReference>
<dbReference type="PANTHER" id="PTHR30024:SF42">
    <property type="entry name" value="ALIPHATIC SULFONATES-BINDING PROTEIN-RELATED"/>
    <property type="match status" value="1"/>
</dbReference>
<evidence type="ECO:0000259" key="2">
    <source>
        <dbReference type="Pfam" id="PF09084"/>
    </source>
</evidence>
<feature type="domain" description="SsuA/THI5-like" evidence="2">
    <location>
        <begin position="55"/>
        <end position="262"/>
    </location>
</feature>
<keyword evidence="1" id="KW-0732">Signal</keyword>
<dbReference type="InterPro" id="IPR015168">
    <property type="entry name" value="SsuA/THI5"/>
</dbReference>
<feature type="signal peptide" evidence="1">
    <location>
        <begin position="1"/>
        <end position="23"/>
    </location>
</feature>